<evidence type="ECO:0000256" key="1">
    <source>
        <dbReference type="SAM" id="MobiDB-lite"/>
    </source>
</evidence>
<organism evidence="3 4">
    <name type="scientific">Tribolium castaneum</name>
    <name type="common">Red flour beetle</name>
    <dbReference type="NCBI Taxonomy" id="7070"/>
    <lineage>
        <taxon>Eukaryota</taxon>
        <taxon>Metazoa</taxon>
        <taxon>Ecdysozoa</taxon>
        <taxon>Arthropoda</taxon>
        <taxon>Hexapoda</taxon>
        <taxon>Insecta</taxon>
        <taxon>Pterygota</taxon>
        <taxon>Neoptera</taxon>
        <taxon>Endopterygota</taxon>
        <taxon>Coleoptera</taxon>
        <taxon>Polyphaga</taxon>
        <taxon>Cucujiformia</taxon>
        <taxon>Tenebrionidae</taxon>
        <taxon>Tenebrionidae incertae sedis</taxon>
        <taxon>Tribolium</taxon>
    </lineage>
</organism>
<keyword evidence="2" id="KW-1133">Transmembrane helix</keyword>
<reference evidence="3 4" key="1">
    <citation type="journal article" date="2008" name="Nature">
        <title>The genome of the model beetle and pest Tribolium castaneum.</title>
        <authorList>
            <consortium name="Tribolium Genome Sequencing Consortium"/>
            <person name="Richards S."/>
            <person name="Gibbs R.A."/>
            <person name="Weinstock G.M."/>
            <person name="Brown S.J."/>
            <person name="Denell R."/>
            <person name="Beeman R.W."/>
            <person name="Gibbs R."/>
            <person name="Beeman R.W."/>
            <person name="Brown S.J."/>
            <person name="Bucher G."/>
            <person name="Friedrich M."/>
            <person name="Grimmelikhuijzen C.J."/>
            <person name="Klingler M."/>
            <person name="Lorenzen M."/>
            <person name="Richards S."/>
            <person name="Roth S."/>
            <person name="Schroder R."/>
            <person name="Tautz D."/>
            <person name="Zdobnov E.M."/>
            <person name="Muzny D."/>
            <person name="Gibbs R.A."/>
            <person name="Weinstock G.M."/>
            <person name="Attaway T."/>
            <person name="Bell S."/>
            <person name="Buhay C.J."/>
            <person name="Chandrabose M.N."/>
            <person name="Chavez D."/>
            <person name="Clerk-Blankenburg K.P."/>
            <person name="Cree A."/>
            <person name="Dao M."/>
            <person name="Davis C."/>
            <person name="Chacko J."/>
            <person name="Dinh H."/>
            <person name="Dugan-Rocha S."/>
            <person name="Fowler G."/>
            <person name="Garner T.T."/>
            <person name="Garnes J."/>
            <person name="Gnirke A."/>
            <person name="Hawes A."/>
            <person name="Hernandez J."/>
            <person name="Hines S."/>
            <person name="Holder M."/>
            <person name="Hume J."/>
            <person name="Jhangiani S.N."/>
            <person name="Joshi V."/>
            <person name="Khan Z.M."/>
            <person name="Jackson L."/>
            <person name="Kovar C."/>
            <person name="Kowis A."/>
            <person name="Lee S."/>
            <person name="Lewis L.R."/>
            <person name="Margolis J."/>
            <person name="Morgan M."/>
            <person name="Nazareth L.V."/>
            <person name="Nguyen N."/>
            <person name="Okwuonu G."/>
            <person name="Parker D."/>
            <person name="Richards S."/>
            <person name="Ruiz S.J."/>
            <person name="Santibanez J."/>
            <person name="Savard J."/>
            <person name="Scherer S.E."/>
            <person name="Schneider B."/>
            <person name="Sodergren E."/>
            <person name="Tautz D."/>
            <person name="Vattahil S."/>
            <person name="Villasana D."/>
            <person name="White C.S."/>
            <person name="Wright R."/>
            <person name="Park Y."/>
            <person name="Beeman R.W."/>
            <person name="Lord J."/>
            <person name="Oppert B."/>
            <person name="Lorenzen M."/>
            <person name="Brown S."/>
            <person name="Wang L."/>
            <person name="Savard J."/>
            <person name="Tautz D."/>
            <person name="Richards S."/>
            <person name="Weinstock G."/>
            <person name="Gibbs R.A."/>
            <person name="Liu Y."/>
            <person name="Worley K."/>
            <person name="Weinstock G."/>
            <person name="Elsik C.G."/>
            <person name="Reese J.T."/>
            <person name="Elhaik E."/>
            <person name="Landan G."/>
            <person name="Graur D."/>
            <person name="Arensburger P."/>
            <person name="Atkinson P."/>
            <person name="Beeman R.W."/>
            <person name="Beidler J."/>
            <person name="Brown S.J."/>
            <person name="Demuth J.P."/>
            <person name="Drury D.W."/>
            <person name="Du Y.Z."/>
            <person name="Fujiwara H."/>
            <person name="Lorenzen M."/>
            <person name="Maselli V."/>
            <person name="Osanai M."/>
            <person name="Park Y."/>
            <person name="Robertson H.M."/>
            <person name="Tu Z."/>
            <person name="Wang J.J."/>
            <person name="Wang S."/>
            <person name="Richards S."/>
            <person name="Song H."/>
            <person name="Zhang L."/>
            <person name="Sodergren E."/>
            <person name="Werner D."/>
            <person name="Stanke M."/>
            <person name="Morgenstern B."/>
            <person name="Solovyev V."/>
            <person name="Kosarev P."/>
            <person name="Brown G."/>
            <person name="Chen H.C."/>
            <person name="Ermolaeva O."/>
            <person name="Hlavina W."/>
            <person name="Kapustin Y."/>
            <person name="Kiryutin B."/>
            <person name="Kitts P."/>
            <person name="Maglott D."/>
            <person name="Pruitt K."/>
            <person name="Sapojnikov V."/>
            <person name="Souvorov A."/>
            <person name="Mackey A.J."/>
            <person name="Waterhouse R.M."/>
            <person name="Wyder S."/>
            <person name="Zdobnov E.M."/>
            <person name="Zdobnov E.M."/>
            <person name="Wyder S."/>
            <person name="Kriventseva E.V."/>
            <person name="Kadowaki T."/>
            <person name="Bork P."/>
            <person name="Aranda M."/>
            <person name="Bao R."/>
            <person name="Beermann A."/>
            <person name="Berns N."/>
            <person name="Bolognesi R."/>
            <person name="Bonneton F."/>
            <person name="Bopp D."/>
            <person name="Brown S.J."/>
            <person name="Bucher G."/>
            <person name="Butts T."/>
            <person name="Chaumot A."/>
            <person name="Denell R.E."/>
            <person name="Ferrier D.E."/>
            <person name="Friedrich M."/>
            <person name="Gordon C.M."/>
            <person name="Jindra M."/>
            <person name="Klingler M."/>
            <person name="Lan Q."/>
            <person name="Lattorff H.M."/>
            <person name="Laudet V."/>
            <person name="von Levetsow C."/>
            <person name="Liu Z."/>
            <person name="Lutz R."/>
            <person name="Lynch J.A."/>
            <person name="da Fonseca R.N."/>
            <person name="Posnien N."/>
            <person name="Reuter R."/>
            <person name="Roth S."/>
            <person name="Savard J."/>
            <person name="Schinko J.B."/>
            <person name="Schmitt C."/>
            <person name="Schoppmeier M."/>
            <person name="Schroder R."/>
            <person name="Shippy T.D."/>
            <person name="Simonnet F."/>
            <person name="Marques-Souza H."/>
            <person name="Tautz D."/>
            <person name="Tomoyasu Y."/>
            <person name="Trauner J."/>
            <person name="Van der Zee M."/>
            <person name="Vervoort M."/>
            <person name="Wittkopp N."/>
            <person name="Wimmer E.A."/>
            <person name="Yang X."/>
            <person name="Jones A.K."/>
            <person name="Sattelle D.B."/>
            <person name="Ebert P.R."/>
            <person name="Nelson D."/>
            <person name="Scott J.G."/>
            <person name="Beeman R.W."/>
            <person name="Muthukrishnan S."/>
            <person name="Kramer K.J."/>
            <person name="Arakane Y."/>
            <person name="Beeman R.W."/>
            <person name="Zhu Q."/>
            <person name="Hogenkamp D."/>
            <person name="Dixit R."/>
            <person name="Oppert B."/>
            <person name="Jiang H."/>
            <person name="Zou Z."/>
            <person name="Marshall J."/>
            <person name="Elpidina E."/>
            <person name="Vinokurov K."/>
            <person name="Oppert C."/>
            <person name="Zou Z."/>
            <person name="Evans J."/>
            <person name="Lu Z."/>
            <person name="Zhao P."/>
            <person name="Sumathipala N."/>
            <person name="Altincicek B."/>
            <person name="Vilcinskas A."/>
            <person name="Williams M."/>
            <person name="Hultmark D."/>
            <person name="Hetru C."/>
            <person name="Jiang H."/>
            <person name="Grimmelikhuijzen C.J."/>
            <person name="Hauser F."/>
            <person name="Cazzamali G."/>
            <person name="Williamson M."/>
            <person name="Park Y."/>
            <person name="Li B."/>
            <person name="Tanaka Y."/>
            <person name="Predel R."/>
            <person name="Neupert S."/>
            <person name="Schachtner J."/>
            <person name="Verleyen P."/>
            <person name="Raible F."/>
            <person name="Bork P."/>
            <person name="Friedrich M."/>
            <person name="Walden K.K."/>
            <person name="Robertson H.M."/>
            <person name="Angeli S."/>
            <person name="Foret S."/>
            <person name="Bucher G."/>
            <person name="Schuetz S."/>
            <person name="Maleszka R."/>
            <person name="Wimmer E.A."/>
            <person name="Beeman R.W."/>
            <person name="Lorenzen M."/>
            <person name="Tomoyasu Y."/>
            <person name="Miller S.C."/>
            <person name="Grossmann D."/>
            <person name="Bucher G."/>
        </authorList>
    </citation>
    <scope>NUCLEOTIDE SEQUENCE [LARGE SCALE GENOMIC DNA]</scope>
    <source>
        <strain evidence="3 4">Georgia GA2</strain>
    </source>
</reference>
<reference evidence="3 4" key="2">
    <citation type="journal article" date="2010" name="Nucleic Acids Res.">
        <title>BeetleBase in 2010: revisions to provide comprehensive genomic information for Tribolium castaneum.</title>
        <authorList>
            <person name="Kim H.S."/>
            <person name="Murphy T."/>
            <person name="Xia J."/>
            <person name="Caragea D."/>
            <person name="Park Y."/>
            <person name="Beeman R.W."/>
            <person name="Lorenzen M.D."/>
            <person name="Butcher S."/>
            <person name="Manak J.R."/>
            <person name="Brown S.J."/>
        </authorList>
    </citation>
    <scope>GENOME REANNOTATION</scope>
    <source>
        <strain evidence="3 4">Georgia GA2</strain>
    </source>
</reference>
<feature type="transmembrane region" description="Helical" evidence="2">
    <location>
        <begin position="7"/>
        <end position="29"/>
    </location>
</feature>
<dbReference type="Proteomes" id="UP000007266">
    <property type="component" value="Linkage group 7"/>
</dbReference>
<evidence type="ECO:0000256" key="2">
    <source>
        <dbReference type="SAM" id="Phobius"/>
    </source>
</evidence>
<feature type="compositionally biased region" description="Acidic residues" evidence="1">
    <location>
        <begin position="53"/>
        <end position="70"/>
    </location>
</feature>
<dbReference type="InParanoid" id="D6WPA4"/>
<dbReference type="EMBL" id="KQ971354">
    <property type="protein sequence ID" value="EFA07390.1"/>
    <property type="molecule type" value="Genomic_DNA"/>
</dbReference>
<accession>D6WPA4</accession>
<keyword evidence="2" id="KW-0812">Transmembrane</keyword>
<sequence>MKCKCQLHPFAIIFIIIGLAMCVVSHTAAFKDKNPEEEEAKVEEPEVTPVEEPPPEEAPAEEAPAEEEQA</sequence>
<feature type="region of interest" description="Disordered" evidence="1">
    <location>
        <begin position="30"/>
        <end position="70"/>
    </location>
</feature>
<gene>
    <name evidence="3" type="primary">AUGUSTUS-3.0.2_16371</name>
    <name evidence="3" type="ORF">TcasGA2_TC016371</name>
</gene>
<dbReference type="AlphaFoldDB" id="D6WPA4"/>
<proteinExistence type="predicted"/>
<evidence type="ECO:0000313" key="3">
    <source>
        <dbReference type="EMBL" id="EFA07390.1"/>
    </source>
</evidence>
<name>D6WPA4_TRICA</name>
<keyword evidence="4" id="KW-1185">Reference proteome</keyword>
<evidence type="ECO:0000313" key="4">
    <source>
        <dbReference type="Proteomes" id="UP000007266"/>
    </source>
</evidence>
<dbReference type="HOGENOM" id="CLU_2761073_0_0_1"/>
<protein>
    <submittedName>
        <fullName evidence="3">Uncharacterized protein</fullName>
    </submittedName>
</protein>
<keyword evidence="2" id="KW-0472">Membrane</keyword>